<dbReference type="Proteomes" id="UP000249890">
    <property type="component" value="Chromosome"/>
</dbReference>
<accession>A0A2Z2KSD4</accession>
<evidence type="ECO:0000313" key="2">
    <source>
        <dbReference type="EMBL" id="ASA22048.1"/>
    </source>
</evidence>
<dbReference type="Pfam" id="PF01381">
    <property type="entry name" value="HTH_3"/>
    <property type="match status" value="1"/>
</dbReference>
<sequence>MLKISVKAARVNSGMQAKEAAKELGLSITTYSRKENGHVRFYVDEVVKLSQLFQVPIENFHEAGCLPETRIEQGTPLEK</sequence>
<name>A0A2Z2KSD4_9BACL</name>
<dbReference type="SMART" id="SM00530">
    <property type="entry name" value="HTH_XRE"/>
    <property type="match status" value="1"/>
</dbReference>
<dbReference type="OrthoDB" id="2659027at2"/>
<dbReference type="KEGG" id="pdh:B9T62_15450"/>
<reference evidence="2 3" key="1">
    <citation type="submission" date="2017-06" db="EMBL/GenBank/DDBJ databases">
        <title>Complete genome sequence of Paenibacillus donghaensis KCTC 13049T isolated from East Sea sediment, South Korea.</title>
        <authorList>
            <person name="Jung B.K."/>
            <person name="Hong S.-J."/>
            <person name="Shin J.-H."/>
        </authorList>
    </citation>
    <scope>NUCLEOTIDE SEQUENCE [LARGE SCALE GENOMIC DNA]</scope>
    <source>
        <strain evidence="2 3">KCTC 13049</strain>
    </source>
</reference>
<dbReference type="PROSITE" id="PS50943">
    <property type="entry name" value="HTH_CROC1"/>
    <property type="match status" value="1"/>
</dbReference>
<keyword evidence="3" id="KW-1185">Reference proteome</keyword>
<evidence type="ECO:0000313" key="3">
    <source>
        <dbReference type="Proteomes" id="UP000249890"/>
    </source>
</evidence>
<dbReference type="Gene3D" id="1.10.260.40">
    <property type="entry name" value="lambda repressor-like DNA-binding domains"/>
    <property type="match status" value="1"/>
</dbReference>
<dbReference type="CDD" id="cd00093">
    <property type="entry name" value="HTH_XRE"/>
    <property type="match status" value="1"/>
</dbReference>
<protein>
    <submittedName>
        <fullName evidence="2">Transcriptional regulator</fullName>
    </submittedName>
</protein>
<dbReference type="AlphaFoldDB" id="A0A2Z2KSD4"/>
<dbReference type="RefSeq" id="WP_087916053.1">
    <property type="nucleotide sequence ID" value="NZ_CP021780.1"/>
</dbReference>
<evidence type="ECO:0000259" key="1">
    <source>
        <dbReference type="PROSITE" id="PS50943"/>
    </source>
</evidence>
<gene>
    <name evidence="2" type="ORF">B9T62_15450</name>
</gene>
<proteinExistence type="predicted"/>
<dbReference type="SUPFAM" id="SSF47413">
    <property type="entry name" value="lambda repressor-like DNA-binding domains"/>
    <property type="match status" value="1"/>
</dbReference>
<dbReference type="GO" id="GO:0003677">
    <property type="term" value="F:DNA binding"/>
    <property type="evidence" value="ECO:0007669"/>
    <property type="project" value="InterPro"/>
</dbReference>
<organism evidence="2 3">
    <name type="scientific">Paenibacillus donghaensis</name>
    <dbReference type="NCBI Taxonomy" id="414771"/>
    <lineage>
        <taxon>Bacteria</taxon>
        <taxon>Bacillati</taxon>
        <taxon>Bacillota</taxon>
        <taxon>Bacilli</taxon>
        <taxon>Bacillales</taxon>
        <taxon>Paenibacillaceae</taxon>
        <taxon>Paenibacillus</taxon>
    </lineage>
</organism>
<feature type="domain" description="HTH cro/C1-type" evidence="1">
    <location>
        <begin position="6"/>
        <end position="60"/>
    </location>
</feature>
<dbReference type="EMBL" id="CP021780">
    <property type="protein sequence ID" value="ASA22048.1"/>
    <property type="molecule type" value="Genomic_DNA"/>
</dbReference>
<dbReference type="InterPro" id="IPR010982">
    <property type="entry name" value="Lambda_DNA-bd_dom_sf"/>
</dbReference>
<dbReference type="InterPro" id="IPR001387">
    <property type="entry name" value="Cro/C1-type_HTH"/>
</dbReference>